<evidence type="ECO:0000256" key="9">
    <source>
        <dbReference type="ARBA" id="ARBA00022842"/>
    </source>
</evidence>
<evidence type="ECO:0000256" key="8">
    <source>
        <dbReference type="ARBA" id="ARBA00022840"/>
    </source>
</evidence>
<keyword evidence="9" id="KW-0460">Magnesium</keyword>
<keyword evidence="12 16" id="KW-0472">Membrane</keyword>
<dbReference type="Pfam" id="PF00211">
    <property type="entry name" value="Guanylate_cyc"/>
    <property type="match status" value="3"/>
</dbReference>
<sequence length="1441" mass="161422">MMYALLYILTVSLSWFVYFVTTGLQGKTNHWIAITITFSSLFLFTSCVLVFTCTDFYRHHPRGFSASVAIVMTLLSLALIIFDPTLGHPADITPVGQFSLCVEILLLIYTVIPLPLYLAVSISSVYSIAFEVLTAYLNTGVQTHDSTGDYGFAIRALLQLCVHLIGFHILVMTKVRMRGTFMKVGQSLLVRRQLEMEQQMKQTMIHSVMPPKVAAWLMSETGGWGDDEIGRDTLKSKRGSTPGGNDVRSLFRPFNMHHMENVSILFADIVGFTKMSSNKTAEELVGILNDLFERFDDLCAINGCEKISTLGDCYYCVAGCPEPKLDHAKSCVEMGLGMIDAIKQFDSERNEVSRPDAPIRNKCVSNHSVPSSSLINISHAIASLDVRIPPAGFSPTLYPTLSWKSLMARHMTMPTISIALTASLPVEVLMKSDPAIMATRDALLPSFAAVPGKVWPIVGLEPSSGRRRRLFPSHRHSPRSGSLARAWTEGIVHWGSLWPPKRPGYDQLLTWRALRLRPRLWPGVNMRVGVHTGTVLCGIVGKKRFKFDVWSNDVSLANQMESTGKPGRVHISQATAQFLGDIYVLEEGEPLHGLNTYFIKGRKADITYESFLRQKSSKIFPILIAPPPSSPLLAPQSRPRVLSCIHPVSATKRPHYLHLMTSGSLPNSVSQIKASSLPSILDSDNESEELAIRQKEGKKSKSPMSLSGGGHSSPKGKPWLYQKTNQIKPEEIEPLGVEIFSPSTSSELKSDEIKENEPSSQQVDNPSDAARIEQAAMQLEVPGPMNIDDQLSVCLSVYSRKDSGIRSNSRRSSIQQQLFVMNGLVQGELLTHRVSGYYTSSQSTLNDESDTNFKKVQLPGPLPDSFGTCFHKLRKQSDLQLIRCVQDNVTSHHSYFTKPPLSRFTVFFRQKEMEREYRARAHRINEKHGGSPPTLATSRFNTYFDILISALVYTMIAISLFLLFEISPEWIAVCVVATFIQIFAVSLCLRQLLRPQYGSRGSWEFSKKIFDILSQWYPWHICGAVLVSLPIVSILVNFTCLNSLIDSSMDYYFSYLLFVGLVHFCNFTQLNCWMKSVLASVAGIIYVSLVACQFCPPLIMGSTSHNLTQTESTAMNANNLKTVLFVNTTKLNVSILTQSPSVLNTTSSLGGSVLLRNTDFYTYNLYQNEIFLDVLLLLVLVWFLNREFEISYRLSFHGNIVAAKDKARVQNMKDQADLLLHNIIPKHVADTLKNTAKYSENHKDVGIIFASIVNFNEMYDESYLGGKEYLRVLNELIADFDDLLAEPQFRNVEKIKTIGSTFMAASGLNPEVRRQSRNAYEHLFELMDFAMAMQKVVDNFNRDLLEFNLILRVGYNFGDVTAGVIGTTKLYYDIWGDAVNIASRMDSTGIRSRIQVGENCISVLSERYLFEPRGYVYVKGKDNMMVYLVKGKCEDVSIDNG</sequence>
<proteinExistence type="inferred from homology"/>
<dbReference type="GO" id="GO:0005524">
    <property type="term" value="F:ATP binding"/>
    <property type="evidence" value="ECO:0007669"/>
    <property type="project" value="UniProtKB-KW"/>
</dbReference>
<comment type="catalytic activity">
    <reaction evidence="1">
        <text>ATP = 3',5'-cyclic AMP + diphosphate</text>
        <dbReference type="Rhea" id="RHEA:15389"/>
        <dbReference type="ChEBI" id="CHEBI:30616"/>
        <dbReference type="ChEBI" id="CHEBI:33019"/>
        <dbReference type="ChEBI" id="CHEBI:58165"/>
        <dbReference type="EC" id="4.6.1.1"/>
    </reaction>
</comment>
<feature type="transmembrane region" description="Helical" evidence="16">
    <location>
        <begin position="152"/>
        <end position="173"/>
    </location>
</feature>
<dbReference type="EMBL" id="OC000342">
    <property type="protein sequence ID" value="CAD7256974.1"/>
    <property type="molecule type" value="Genomic_DNA"/>
</dbReference>
<dbReference type="GO" id="GO:0035556">
    <property type="term" value="P:intracellular signal transduction"/>
    <property type="evidence" value="ECO:0007669"/>
    <property type="project" value="InterPro"/>
</dbReference>
<evidence type="ECO:0000256" key="16">
    <source>
        <dbReference type="SAM" id="Phobius"/>
    </source>
</evidence>
<keyword evidence="6" id="KW-0479">Metal-binding</keyword>
<evidence type="ECO:0000313" key="18">
    <source>
        <dbReference type="EMBL" id="CAD7256974.1"/>
    </source>
</evidence>
<dbReference type="PROSITE" id="PS50125">
    <property type="entry name" value="GUANYLATE_CYCLASE_2"/>
    <property type="match status" value="2"/>
</dbReference>
<dbReference type="PANTHER" id="PTHR45627">
    <property type="entry name" value="ADENYLATE CYCLASE TYPE 1"/>
    <property type="match status" value="1"/>
</dbReference>
<evidence type="ECO:0000256" key="14">
    <source>
        <dbReference type="RuleBase" id="RU000405"/>
    </source>
</evidence>
<feature type="region of interest" description="Disordered" evidence="15">
    <location>
        <begin position="744"/>
        <end position="766"/>
    </location>
</feature>
<keyword evidence="13 14" id="KW-0456">Lyase</keyword>
<dbReference type="PANTHER" id="PTHR45627:SF8">
    <property type="entry name" value="ADENYLATE CYCLASE TYPE 9"/>
    <property type="match status" value="1"/>
</dbReference>
<evidence type="ECO:0000256" key="5">
    <source>
        <dbReference type="ARBA" id="ARBA00022692"/>
    </source>
</evidence>
<feature type="transmembrane region" description="Helical" evidence="16">
    <location>
        <begin position="970"/>
        <end position="989"/>
    </location>
</feature>
<evidence type="ECO:0000256" key="15">
    <source>
        <dbReference type="SAM" id="MobiDB-lite"/>
    </source>
</evidence>
<feature type="transmembrane region" description="Helical" evidence="16">
    <location>
        <begin position="1077"/>
        <end position="1099"/>
    </location>
</feature>
<evidence type="ECO:0000256" key="7">
    <source>
        <dbReference type="ARBA" id="ARBA00022741"/>
    </source>
</evidence>
<comment type="cofactor">
    <cofactor evidence="2">
        <name>Mg(2+)</name>
        <dbReference type="ChEBI" id="CHEBI:18420"/>
    </cofactor>
</comment>
<feature type="transmembrane region" description="Helical" evidence="16">
    <location>
        <begin position="117"/>
        <end position="137"/>
    </location>
</feature>
<evidence type="ECO:0000256" key="4">
    <source>
        <dbReference type="ARBA" id="ARBA00012201"/>
    </source>
</evidence>
<feature type="domain" description="Guanylate cyclase" evidence="17">
    <location>
        <begin position="263"/>
        <end position="561"/>
    </location>
</feature>
<comment type="similarity">
    <text evidence="14">Belongs to the adenylyl cyclase class-4/guanylyl cyclase family.</text>
</comment>
<dbReference type="SUPFAM" id="SSF55073">
    <property type="entry name" value="Nucleotide cyclase"/>
    <property type="match status" value="2"/>
</dbReference>
<reference evidence="18" key="1">
    <citation type="submission" date="2020-11" db="EMBL/GenBank/DDBJ databases">
        <authorList>
            <person name="Tran Van P."/>
        </authorList>
    </citation>
    <scope>NUCLEOTIDE SEQUENCE</scope>
</reference>
<feature type="transmembrane region" description="Helical" evidence="16">
    <location>
        <begin position="63"/>
        <end position="82"/>
    </location>
</feature>
<feature type="region of interest" description="Disordered" evidence="15">
    <location>
        <begin position="683"/>
        <end position="720"/>
    </location>
</feature>
<dbReference type="GO" id="GO:0004016">
    <property type="term" value="F:adenylate cyclase activity"/>
    <property type="evidence" value="ECO:0007669"/>
    <property type="project" value="UniProtKB-EC"/>
</dbReference>
<dbReference type="GO" id="GO:0046872">
    <property type="term" value="F:metal ion binding"/>
    <property type="evidence" value="ECO:0007669"/>
    <property type="project" value="UniProtKB-KW"/>
</dbReference>
<comment type="subcellular location">
    <subcellularLocation>
        <location evidence="3">Membrane</location>
        <topology evidence="3">Multi-pass membrane protein</topology>
    </subcellularLocation>
</comment>
<dbReference type="PROSITE" id="PS00452">
    <property type="entry name" value="GUANYLATE_CYCLASE_1"/>
    <property type="match status" value="1"/>
</dbReference>
<keyword evidence="7" id="KW-0547">Nucleotide-binding</keyword>
<dbReference type="InterPro" id="IPR001054">
    <property type="entry name" value="A/G_cyclase"/>
</dbReference>
<dbReference type="Gene3D" id="3.30.70.1230">
    <property type="entry name" value="Nucleotide cyclase"/>
    <property type="match status" value="3"/>
</dbReference>
<feature type="domain" description="Guanylate cyclase" evidence="17">
    <location>
        <begin position="1246"/>
        <end position="1386"/>
    </location>
</feature>
<name>A0A7R9FWA1_TIMSH</name>
<dbReference type="GO" id="GO:0005886">
    <property type="term" value="C:plasma membrane"/>
    <property type="evidence" value="ECO:0007669"/>
    <property type="project" value="TreeGrafter"/>
</dbReference>
<feature type="transmembrane region" description="Helical" evidence="16">
    <location>
        <begin position="943"/>
        <end position="964"/>
    </location>
</feature>
<protein>
    <recommendedName>
        <fullName evidence="4">adenylate cyclase</fullName>
        <ecNumber evidence="4">4.6.1.1</ecNumber>
    </recommendedName>
</protein>
<dbReference type="FunFam" id="3.30.70.1230:FF:000008">
    <property type="entry name" value="Adenylate cyclase type 9"/>
    <property type="match status" value="1"/>
</dbReference>
<keyword evidence="11" id="KW-0115">cAMP biosynthesis</keyword>
<dbReference type="InterPro" id="IPR029787">
    <property type="entry name" value="Nucleotide_cyclase"/>
</dbReference>
<feature type="transmembrane region" description="Helical" evidence="16">
    <location>
        <begin position="1016"/>
        <end position="1039"/>
    </location>
</feature>
<feature type="transmembrane region" description="Helical" evidence="16">
    <location>
        <begin position="29"/>
        <end position="51"/>
    </location>
</feature>
<evidence type="ECO:0000256" key="13">
    <source>
        <dbReference type="ARBA" id="ARBA00023239"/>
    </source>
</evidence>
<dbReference type="CDD" id="cd07302">
    <property type="entry name" value="CHD"/>
    <property type="match status" value="2"/>
</dbReference>
<dbReference type="SMART" id="SM00044">
    <property type="entry name" value="CYCc"/>
    <property type="match status" value="2"/>
</dbReference>
<evidence type="ECO:0000256" key="10">
    <source>
        <dbReference type="ARBA" id="ARBA00022989"/>
    </source>
</evidence>
<gene>
    <name evidence="18" type="ORF">TSIB3V08_LOCUS1249</name>
</gene>
<keyword evidence="10 16" id="KW-1133">Transmembrane helix</keyword>
<evidence type="ECO:0000256" key="11">
    <source>
        <dbReference type="ARBA" id="ARBA00022998"/>
    </source>
</evidence>
<accession>A0A7R9FWA1</accession>
<evidence type="ECO:0000256" key="12">
    <source>
        <dbReference type="ARBA" id="ARBA00023136"/>
    </source>
</evidence>
<evidence type="ECO:0000259" key="17">
    <source>
        <dbReference type="PROSITE" id="PS50125"/>
    </source>
</evidence>
<organism evidence="18">
    <name type="scientific">Timema shepardi</name>
    <name type="common">Walking stick</name>
    <dbReference type="NCBI Taxonomy" id="629360"/>
    <lineage>
        <taxon>Eukaryota</taxon>
        <taxon>Metazoa</taxon>
        <taxon>Ecdysozoa</taxon>
        <taxon>Arthropoda</taxon>
        <taxon>Hexapoda</taxon>
        <taxon>Insecta</taxon>
        <taxon>Pterygota</taxon>
        <taxon>Neoptera</taxon>
        <taxon>Polyneoptera</taxon>
        <taxon>Phasmatodea</taxon>
        <taxon>Timematodea</taxon>
        <taxon>Timematoidea</taxon>
        <taxon>Timematidae</taxon>
        <taxon>Timema</taxon>
    </lineage>
</organism>
<dbReference type="EC" id="4.6.1.1" evidence="4"/>
<evidence type="ECO:0000256" key="1">
    <source>
        <dbReference type="ARBA" id="ARBA00001593"/>
    </source>
</evidence>
<feature type="compositionally biased region" description="Basic and acidic residues" evidence="15">
    <location>
        <begin position="690"/>
        <end position="699"/>
    </location>
</feature>
<feature type="compositionally biased region" description="Basic and acidic residues" evidence="15">
    <location>
        <begin position="748"/>
        <end position="757"/>
    </location>
</feature>
<evidence type="ECO:0000256" key="3">
    <source>
        <dbReference type="ARBA" id="ARBA00004141"/>
    </source>
</evidence>
<dbReference type="GO" id="GO:0006171">
    <property type="term" value="P:cAMP biosynthetic process"/>
    <property type="evidence" value="ECO:0007669"/>
    <property type="project" value="UniProtKB-KW"/>
</dbReference>
<keyword evidence="8" id="KW-0067">ATP-binding</keyword>
<evidence type="ECO:0000256" key="6">
    <source>
        <dbReference type="ARBA" id="ARBA00022723"/>
    </source>
</evidence>
<dbReference type="GO" id="GO:0007189">
    <property type="term" value="P:adenylate cyclase-activating G protein-coupled receptor signaling pathway"/>
    <property type="evidence" value="ECO:0007669"/>
    <property type="project" value="TreeGrafter"/>
</dbReference>
<feature type="transmembrane region" description="Helical" evidence="16">
    <location>
        <begin position="1165"/>
        <end position="1184"/>
    </location>
</feature>
<feature type="transmembrane region" description="Helical" evidence="16">
    <location>
        <begin position="1051"/>
        <end position="1070"/>
    </location>
</feature>
<dbReference type="InterPro" id="IPR018297">
    <property type="entry name" value="A/G_cyclase_CS"/>
</dbReference>
<evidence type="ECO:0000256" key="2">
    <source>
        <dbReference type="ARBA" id="ARBA00001946"/>
    </source>
</evidence>
<keyword evidence="5 16" id="KW-0812">Transmembrane</keyword>